<keyword evidence="4" id="KW-0963">Cytoplasm</keyword>
<dbReference type="GO" id="GO:0030016">
    <property type="term" value="C:myofibril"/>
    <property type="evidence" value="ECO:0007669"/>
    <property type="project" value="UniProtKB-SubCell"/>
</dbReference>
<protein>
    <submittedName>
        <fullName evidence="11">Paramyosin</fullName>
    </submittedName>
</protein>
<evidence type="ECO:0000256" key="2">
    <source>
        <dbReference type="ARBA" id="ARBA00008447"/>
    </source>
</evidence>
<dbReference type="FunFam" id="1.20.5.340:FF:000035">
    <property type="entry name" value="Paramyosin, long form"/>
    <property type="match status" value="1"/>
</dbReference>
<reference evidence="11" key="1">
    <citation type="submission" date="2020-07" db="EMBL/GenBank/DDBJ databases">
        <title>Multicomponent nature underlies the extraordinary mechanical properties of spider dragline silk.</title>
        <authorList>
            <person name="Kono N."/>
            <person name="Nakamura H."/>
            <person name="Mori M."/>
            <person name="Yoshida Y."/>
            <person name="Ohtoshi R."/>
            <person name="Malay A.D."/>
            <person name="Moran D.A.P."/>
            <person name="Tomita M."/>
            <person name="Numata K."/>
            <person name="Arakawa K."/>
        </authorList>
    </citation>
    <scope>NUCLEOTIDE SEQUENCE</scope>
</reference>
<evidence type="ECO:0000256" key="1">
    <source>
        <dbReference type="ARBA" id="ARBA00004657"/>
    </source>
</evidence>
<dbReference type="GO" id="GO:0032982">
    <property type="term" value="C:myosin filament"/>
    <property type="evidence" value="ECO:0007669"/>
    <property type="project" value="UniProtKB-KW"/>
</dbReference>
<evidence type="ECO:0000256" key="9">
    <source>
        <dbReference type="SAM" id="Coils"/>
    </source>
</evidence>
<evidence type="ECO:0000256" key="5">
    <source>
        <dbReference type="ARBA" id="ARBA00023054"/>
    </source>
</evidence>
<comment type="similarity">
    <text evidence="2">Belongs to the paramyosin family.</text>
</comment>
<gene>
    <name evidence="11" type="ORF">TNCT_185211</name>
</gene>
<evidence type="ECO:0000256" key="3">
    <source>
        <dbReference type="ARBA" id="ARBA00022433"/>
    </source>
</evidence>
<feature type="coiled-coil region" evidence="9">
    <location>
        <begin position="32"/>
        <end position="59"/>
    </location>
</feature>
<keyword evidence="6" id="KW-0518">Myosin</keyword>
<accession>A0A8X6G9Y2</accession>
<dbReference type="EMBL" id="BMAO01025111">
    <property type="protein sequence ID" value="GFR00331.1"/>
    <property type="molecule type" value="Genomic_DNA"/>
</dbReference>
<comment type="subcellular location">
    <subcellularLocation>
        <location evidence="1">Cytoplasm</location>
        <location evidence="1">Myofibril</location>
    </subcellularLocation>
</comment>
<dbReference type="Pfam" id="PF01576">
    <property type="entry name" value="Myosin_tail_1"/>
    <property type="match status" value="1"/>
</dbReference>
<keyword evidence="5 9" id="KW-0175">Coiled coil</keyword>
<evidence type="ECO:0000256" key="4">
    <source>
        <dbReference type="ARBA" id="ARBA00022490"/>
    </source>
</evidence>
<keyword evidence="8" id="KW-0514">Muscle protein</keyword>
<dbReference type="Proteomes" id="UP000887116">
    <property type="component" value="Unassembled WGS sequence"/>
</dbReference>
<keyword evidence="3" id="KW-0787">Thick filament</keyword>
<dbReference type="InterPro" id="IPR002928">
    <property type="entry name" value="Myosin_tail"/>
</dbReference>
<evidence type="ECO:0000259" key="10">
    <source>
        <dbReference type="Pfam" id="PF01576"/>
    </source>
</evidence>
<dbReference type="GO" id="GO:0016459">
    <property type="term" value="C:myosin complex"/>
    <property type="evidence" value="ECO:0007669"/>
    <property type="project" value="UniProtKB-KW"/>
</dbReference>
<feature type="domain" description="Myosin tail" evidence="10">
    <location>
        <begin position="35"/>
        <end position="311"/>
    </location>
</feature>
<evidence type="ECO:0000256" key="8">
    <source>
        <dbReference type="ARBA" id="ARBA00023179"/>
    </source>
</evidence>
<dbReference type="AlphaFoldDB" id="A0A8X6G9Y2"/>
<evidence type="ECO:0000313" key="12">
    <source>
        <dbReference type="Proteomes" id="UP000887116"/>
    </source>
</evidence>
<comment type="caution">
    <text evidence="11">The sequence shown here is derived from an EMBL/GenBank/DDBJ whole genome shotgun (WGS) entry which is preliminary data.</text>
</comment>
<keyword evidence="7" id="KW-0505">Motor protein</keyword>
<evidence type="ECO:0000256" key="6">
    <source>
        <dbReference type="ARBA" id="ARBA00023123"/>
    </source>
</evidence>
<dbReference type="SUPFAM" id="SSF90257">
    <property type="entry name" value="Myosin rod fragments"/>
    <property type="match status" value="1"/>
</dbReference>
<dbReference type="GO" id="GO:0030239">
    <property type="term" value="P:myofibril assembly"/>
    <property type="evidence" value="ECO:0007669"/>
    <property type="project" value="UniProtKB-ARBA"/>
</dbReference>
<name>A0A8X6G9Y2_TRICU</name>
<evidence type="ECO:0000256" key="7">
    <source>
        <dbReference type="ARBA" id="ARBA00023175"/>
    </source>
</evidence>
<proteinExistence type="inferred from homology"/>
<sequence>MTSVKTSKYVYRSTAGGAGDLSIEYGTDLGAFTRLEDKIRLLQEDLESERELRQRIERERSDLTVHLMQISERLEEAEGSSESQLEMNKKRDMELSKLRKLLEDVHLESEENAHHLRKKHQEAMVDLQDQLDQANKAKAKIEREKQKFQAEVYDLLAQVDMANKDKVAAQKTVEKLELSIHDLNIHIEELNRQVTEVSAQRSRLSSENTELMKEVQEYKLQLDNANHLKGQLAVQLEETRRRLEDEERRRSALEQHNHTLEVEVESLKTQLDEESEIRMDIERQLSKANGEAATWKSKYEAECQAHADEVDELR</sequence>
<keyword evidence="12" id="KW-1185">Reference proteome</keyword>
<dbReference type="OrthoDB" id="2018427at2759"/>
<feature type="coiled-coil region" evidence="9">
    <location>
        <begin position="117"/>
        <end position="291"/>
    </location>
</feature>
<evidence type="ECO:0000313" key="11">
    <source>
        <dbReference type="EMBL" id="GFR00331.1"/>
    </source>
</evidence>
<dbReference type="Gene3D" id="1.20.5.340">
    <property type="match status" value="3"/>
</dbReference>
<organism evidence="11 12">
    <name type="scientific">Trichonephila clavata</name>
    <name type="common">Joro spider</name>
    <name type="synonym">Nephila clavata</name>
    <dbReference type="NCBI Taxonomy" id="2740835"/>
    <lineage>
        <taxon>Eukaryota</taxon>
        <taxon>Metazoa</taxon>
        <taxon>Ecdysozoa</taxon>
        <taxon>Arthropoda</taxon>
        <taxon>Chelicerata</taxon>
        <taxon>Arachnida</taxon>
        <taxon>Araneae</taxon>
        <taxon>Araneomorphae</taxon>
        <taxon>Entelegynae</taxon>
        <taxon>Araneoidea</taxon>
        <taxon>Nephilidae</taxon>
        <taxon>Trichonephila</taxon>
    </lineage>
</organism>